<dbReference type="InterPro" id="IPR006993">
    <property type="entry name" value="Glut_rich_SH3-bd"/>
</dbReference>
<gene>
    <name evidence="4" type="primary">ABSGL_07760.1 scaffold 9091</name>
</gene>
<organism evidence="4">
    <name type="scientific">Absidia glauca</name>
    <name type="common">Pin mould</name>
    <dbReference type="NCBI Taxonomy" id="4829"/>
    <lineage>
        <taxon>Eukaryota</taxon>
        <taxon>Fungi</taxon>
        <taxon>Fungi incertae sedis</taxon>
        <taxon>Mucoromycota</taxon>
        <taxon>Mucoromycotina</taxon>
        <taxon>Mucoromycetes</taxon>
        <taxon>Mucorales</taxon>
        <taxon>Cunninghamellaceae</taxon>
        <taxon>Absidia</taxon>
    </lineage>
</organism>
<dbReference type="AlphaFoldDB" id="A0A168P9J6"/>
<feature type="compositionally biased region" description="Basic residues" evidence="3">
    <location>
        <begin position="1"/>
        <end position="13"/>
    </location>
</feature>
<evidence type="ECO:0000256" key="3">
    <source>
        <dbReference type="SAM" id="MobiDB-lite"/>
    </source>
</evidence>
<feature type="region of interest" description="Disordered" evidence="3">
    <location>
        <begin position="378"/>
        <end position="411"/>
    </location>
</feature>
<accession>A0A168P9J6</accession>
<keyword evidence="5" id="KW-1185">Reference proteome</keyword>
<comment type="similarity">
    <text evidence="1">Belongs to the SH3BGR family.</text>
</comment>
<evidence type="ECO:0000256" key="1">
    <source>
        <dbReference type="ARBA" id="ARBA00007764"/>
    </source>
</evidence>
<feature type="compositionally biased region" description="Polar residues" evidence="3">
    <location>
        <begin position="532"/>
        <end position="548"/>
    </location>
</feature>
<dbReference type="InterPro" id="IPR036249">
    <property type="entry name" value="Thioredoxin-like_sf"/>
</dbReference>
<dbReference type="Pfam" id="PF04908">
    <property type="entry name" value="SH3BGR"/>
    <property type="match status" value="1"/>
</dbReference>
<dbReference type="GO" id="GO:0005737">
    <property type="term" value="C:cytoplasm"/>
    <property type="evidence" value="ECO:0007669"/>
    <property type="project" value="TreeGrafter"/>
</dbReference>
<dbReference type="PROSITE" id="PS51354">
    <property type="entry name" value="GLUTAREDOXIN_2"/>
    <property type="match status" value="1"/>
</dbReference>
<feature type="coiled-coil region" evidence="2">
    <location>
        <begin position="51"/>
        <end position="204"/>
    </location>
</feature>
<dbReference type="EMBL" id="LT553633">
    <property type="protein sequence ID" value="SAM02005.1"/>
    <property type="molecule type" value="Genomic_DNA"/>
</dbReference>
<dbReference type="OrthoDB" id="9932926at2759"/>
<dbReference type="SUPFAM" id="SSF52833">
    <property type="entry name" value="Thioredoxin-like"/>
    <property type="match status" value="1"/>
</dbReference>
<dbReference type="Proteomes" id="UP000078561">
    <property type="component" value="Unassembled WGS sequence"/>
</dbReference>
<dbReference type="Gene3D" id="3.40.30.10">
    <property type="entry name" value="Glutaredoxin"/>
    <property type="match status" value="1"/>
</dbReference>
<feature type="coiled-coil region" evidence="2">
    <location>
        <begin position="289"/>
        <end position="324"/>
    </location>
</feature>
<name>A0A168P9J6_ABSGL</name>
<dbReference type="PANTHER" id="PTHR12232:SF0">
    <property type="entry name" value="THIOREDOXIN DOMAIN-CONTAINING PROTEIN"/>
    <property type="match status" value="1"/>
</dbReference>
<dbReference type="OMA" id="VQHQKSL"/>
<reference evidence="4" key="1">
    <citation type="submission" date="2016-04" db="EMBL/GenBank/DDBJ databases">
        <authorList>
            <person name="Evans L.H."/>
            <person name="Alamgir A."/>
            <person name="Owens N."/>
            <person name="Weber N.D."/>
            <person name="Virtaneva K."/>
            <person name="Barbian K."/>
            <person name="Babar A."/>
            <person name="Rosenke K."/>
        </authorList>
    </citation>
    <scope>NUCLEOTIDE SEQUENCE [LARGE SCALE GENOMIC DNA]</scope>
    <source>
        <strain evidence="4">CBS 101.48</strain>
    </source>
</reference>
<dbReference type="InterPro" id="IPR051033">
    <property type="entry name" value="SH3BGR"/>
</dbReference>
<feature type="coiled-coil region" evidence="2">
    <location>
        <begin position="229"/>
        <end position="263"/>
    </location>
</feature>
<dbReference type="InParanoid" id="A0A168P9J6"/>
<keyword evidence="2" id="KW-0175">Coiled coil</keyword>
<proteinExistence type="inferred from homology"/>
<feature type="region of interest" description="Disordered" evidence="3">
    <location>
        <begin position="1"/>
        <end position="34"/>
    </location>
</feature>
<evidence type="ECO:0000313" key="5">
    <source>
        <dbReference type="Proteomes" id="UP000078561"/>
    </source>
</evidence>
<feature type="compositionally biased region" description="Polar residues" evidence="3">
    <location>
        <begin position="384"/>
        <end position="411"/>
    </location>
</feature>
<sequence>MPCLGGRKKKNGSIHHSEKPKIASSPPSGDGDTAIMAQMQQDCTALKLKKNEEHLALISRQSEELAALRQKIQTGSNTESIENRLAELNTQHQQTLASLEQKEALLQEKEAELEKLGKAKSSSDVLQTIVAEKDRLLECKENEIKELQDNWQNERAQLLKPALEGVSSQLEQLKRTNEDAQRRLEDKENELSELRLELNRRGRAPSNRKGGHNEMMDQQKRLNRLTVDLENDRLMIQKLDELNQQLEAQKKQHEATLHHHAEVIAEKDRELIEHQQSLSDIKITHHHAVKSLERNLQSSMTELKNHHEEDLKKLKLRLGLAERQAKSDMNSEVEKLLHEFEQSEHAHTQKLADLQKIHHEQLSVMKQDQQAEIQHHLKKRAVSSMIQPDSPPDSTTTQKSSTPVRKVGGSSSKVLRWPAMGSVVNQPELIPKDPKVIHVYISSISANSAVKRNQESIQSLLTSCNFQYETIDVARREPALQHMRRQTSGKTLQLPLIFVGGQYKGQLNDLIEARDSQRLSEFLSKGVDKRATSPNSNSATLALQNTSTMKKKPTLQNDEDESLLRELEKELASNHGVTLDF</sequence>
<protein>
    <submittedName>
        <fullName evidence="4">Uncharacterized protein</fullName>
    </submittedName>
</protein>
<evidence type="ECO:0000256" key="2">
    <source>
        <dbReference type="SAM" id="Coils"/>
    </source>
</evidence>
<feature type="region of interest" description="Disordered" evidence="3">
    <location>
        <begin position="526"/>
        <end position="559"/>
    </location>
</feature>
<evidence type="ECO:0000313" key="4">
    <source>
        <dbReference type="EMBL" id="SAM02005.1"/>
    </source>
</evidence>
<dbReference type="PANTHER" id="PTHR12232">
    <property type="entry name" value="SH3 DOMAIN-BINDING GLUTAMIC ACID-RICH-LIKE PROTEIN"/>
    <property type="match status" value="1"/>
</dbReference>